<keyword evidence="2" id="KW-0378">Hydrolase</keyword>
<dbReference type="GO" id="GO:0006508">
    <property type="term" value="P:proteolysis"/>
    <property type="evidence" value="ECO:0007669"/>
    <property type="project" value="InterPro"/>
</dbReference>
<sequence>MIIRLYIIACISWTMAFGYVSSSNAASKGFLHNIQSNDAIYVVDDHGQEVLGKHADQYCIPASILKIITSLASFHYLGMDYRFKTEFYRSTDGMLTIKGYGDPVLVSEELETIAYNIQRKYWRFSGIRLDATYFHDNIRVPGITRTYNPYDARNAALCVNFNTVCFQRTRSGKLIKGEPHTPLIEFARKRIHRWIPDGRVNLLKKHQDIVLYAGHLMHYFLVKQGIDLPKKIEIGPVNKNDTLLISHSSGATVEEIVSMLLEFSNNFIANQLLLSIGAKVYGPPATLEKGAKAVKEFATKELGIKHFNIVEGSGISRRNKISAKAMIKAVKAFAPYRHLLEKDDNIFFKTGTLNGVRTRAGFINLNGSESFPFVVMLNRKNVNNYRINRVIKSLNQYLASKHEKQL</sequence>
<comment type="similarity">
    <text evidence="1">Belongs to the peptidase S13 family.</text>
</comment>
<evidence type="ECO:0000256" key="1">
    <source>
        <dbReference type="ARBA" id="ARBA00006096"/>
    </source>
</evidence>
<dbReference type="SUPFAM" id="SSF56601">
    <property type="entry name" value="beta-lactamase/transpeptidase-like"/>
    <property type="match status" value="1"/>
</dbReference>
<dbReference type="AlphaFoldDB" id="A0A1V1PEZ9"/>
<accession>A0A1V1PEZ9</accession>
<comment type="caution">
    <text evidence="3">The sequence shown here is derived from an EMBL/GenBank/DDBJ whole genome shotgun (WGS) entry which is preliminary data.</text>
</comment>
<reference evidence="4" key="1">
    <citation type="submission" date="2012-11" db="EMBL/GenBank/DDBJ databases">
        <authorList>
            <person name="Lucero-Rivera Y.E."/>
            <person name="Tovar-Ramirez D."/>
        </authorList>
    </citation>
    <scope>NUCLEOTIDE SEQUENCE [LARGE SCALE GENOMIC DNA]</scope>
    <source>
        <strain evidence="4">Araruama</strain>
    </source>
</reference>
<dbReference type="Gene3D" id="3.40.710.10">
    <property type="entry name" value="DD-peptidase/beta-lactamase superfamily"/>
    <property type="match status" value="2"/>
</dbReference>
<name>A0A1V1PEZ9_9BACT</name>
<keyword evidence="3" id="KW-0645">Protease</keyword>
<dbReference type="PRINTS" id="PR00922">
    <property type="entry name" value="DADACBPTASE3"/>
</dbReference>
<gene>
    <name evidence="3" type="ORF">OMM_01029</name>
</gene>
<dbReference type="PANTHER" id="PTHR30023">
    <property type="entry name" value="D-ALANYL-D-ALANINE CARBOXYPEPTIDASE"/>
    <property type="match status" value="1"/>
</dbReference>
<organism evidence="3 4">
    <name type="scientific">Candidatus Magnetoglobus multicellularis str. Araruama</name>
    <dbReference type="NCBI Taxonomy" id="890399"/>
    <lineage>
        <taxon>Bacteria</taxon>
        <taxon>Pseudomonadati</taxon>
        <taxon>Thermodesulfobacteriota</taxon>
        <taxon>Desulfobacteria</taxon>
        <taxon>Desulfobacterales</taxon>
        <taxon>Desulfobacteraceae</taxon>
        <taxon>Candidatus Magnetoglobus</taxon>
    </lineage>
</organism>
<protein>
    <submittedName>
        <fullName evidence="3">D-alanyl-D-alanine carboxypeptidase</fullName>
    </submittedName>
</protein>
<evidence type="ECO:0000313" key="3">
    <source>
        <dbReference type="EMBL" id="ETR73343.1"/>
    </source>
</evidence>
<dbReference type="EMBL" id="ATBP01000070">
    <property type="protein sequence ID" value="ETR73343.1"/>
    <property type="molecule type" value="Genomic_DNA"/>
</dbReference>
<dbReference type="InterPro" id="IPR000667">
    <property type="entry name" value="Peptidase_S13"/>
</dbReference>
<keyword evidence="3" id="KW-0121">Carboxypeptidase</keyword>
<dbReference type="InterPro" id="IPR012338">
    <property type="entry name" value="Beta-lactam/transpept-like"/>
</dbReference>
<dbReference type="GO" id="GO:0000270">
    <property type="term" value="P:peptidoglycan metabolic process"/>
    <property type="evidence" value="ECO:0007669"/>
    <property type="project" value="TreeGrafter"/>
</dbReference>
<dbReference type="Proteomes" id="UP000189670">
    <property type="component" value="Unassembled WGS sequence"/>
</dbReference>
<evidence type="ECO:0000313" key="4">
    <source>
        <dbReference type="Proteomes" id="UP000189670"/>
    </source>
</evidence>
<dbReference type="GO" id="GO:0004185">
    <property type="term" value="F:serine-type carboxypeptidase activity"/>
    <property type="evidence" value="ECO:0007669"/>
    <property type="project" value="InterPro"/>
</dbReference>
<dbReference type="Pfam" id="PF02113">
    <property type="entry name" value="Peptidase_S13"/>
    <property type="match status" value="2"/>
</dbReference>
<proteinExistence type="inferred from homology"/>
<evidence type="ECO:0000256" key="2">
    <source>
        <dbReference type="ARBA" id="ARBA00022801"/>
    </source>
</evidence>
<dbReference type="PANTHER" id="PTHR30023:SF0">
    <property type="entry name" value="PENICILLIN-SENSITIVE CARBOXYPEPTIDASE A"/>
    <property type="match status" value="1"/>
</dbReference>